<dbReference type="Proteomes" id="UP000000362">
    <property type="component" value="Chromosome"/>
</dbReference>
<dbReference type="AlphaFoldDB" id="Q03VK6"/>
<dbReference type="EnsemblBacteria" id="ABJ62766">
    <property type="protein sequence ID" value="ABJ62766"/>
    <property type="gene ID" value="LEUM_1674"/>
</dbReference>
<feature type="compositionally biased region" description="Basic and acidic residues" evidence="1">
    <location>
        <begin position="239"/>
        <end position="251"/>
    </location>
</feature>
<dbReference type="GO" id="GO:0006259">
    <property type="term" value="P:DNA metabolic process"/>
    <property type="evidence" value="ECO:0007669"/>
    <property type="project" value="InterPro"/>
</dbReference>
<dbReference type="NCBIfam" id="TIGR00616">
    <property type="entry name" value="rect"/>
    <property type="match status" value="1"/>
</dbReference>
<feature type="compositionally biased region" description="Acidic residues" evidence="1">
    <location>
        <begin position="252"/>
        <end position="268"/>
    </location>
</feature>
<evidence type="ECO:0000313" key="2">
    <source>
        <dbReference type="EMBL" id="ABJ62766.1"/>
    </source>
</evidence>
<dbReference type="eggNOG" id="COG3723">
    <property type="taxonomic scope" value="Bacteria"/>
</dbReference>
<evidence type="ECO:0000256" key="1">
    <source>
        <dbReference type="SAM" id="MobiDB-lite"/>
    </source>
</evidence>
<evidence type="ECO:0000313" key="3">
    <source>
        <dbReference type="Proteomes" id="UP000000362"/>
    </source>
</evidence>
<protein>
    <submittedName>
        <fullName evidence="2">Recombinational DNA repair protein (RecE pathway)</fullName>
    </submittedName>
</protein>
<dbReference type="GO" id="GO:0003677">
    <property type="term" value="F:DNA binding"/>
    <property type="evidence" value="ECO:0007669"/>
    <property type="project" value="InterPro"/>
</dbReference>
<dbReference type="KEGG" id="lme:LEUM_1674"/>
<dbReference type="InterPro" id="IPR018330">
    <property type="entry name" value="RecT_fam"/>
</dbReference>
<dbReference type="EMBL" id="CP000414">
    <property type="protein sequence ID" value="ABJ62766.1"/>
    <property type="molecule type" value="Genomic_DNA"/>
</dbReference>
<gene>
    <name evidence="2" type="ordered locus">LEUM_1674</name>
</gene>
<dbReference type="Pfam" id="PF03837">
    <property type="entry name" value="RecT"/>
    <property type="match status" value="1"/>
</dbReference>
<dbReference type="HOGENOM" id="CLU_071046_1_0_9"/>
<dbReference type="RefSeq" id="WP_011680299.1">
    <property type="nucleotide sequence ID" value="NC_008531.1"/>
</dbReference>
<keyword evidence="3" id="KW-1185">Reference proteome</keyword>
<dbReference type="InterPro" id="IPR004590">
    <property type="entry name" value="ssDNA_annealing_RecT"/>
</dbReference>
<sequence length="310" mass="34929">MANEVAQVQKIINSDKMQKHFEEILQDNAAGFLSGLSTVVALNPDLAKTNMNDLTNAAMRAAILDLSVLPDLGEAYVIPYGKRAKVDGKWVTKDVKAQFQLGYRGIIKLVQNTGRVGRLGGSVVYEANKPHYNYVFDEFTMENENYDPYVDGESPVAGYLAFYYLDGERIVKYWPIQRVINHATKFSQTYKGPDHKDRYGKTPQTPWYTDFDAMAIKTVMKDLLKFAPKTTKVAQAIAEDDKNEREARDVTPETEEITPEEQNVEPEIIDNQPAEKSDNPFSGVDTGDAPNPFAEKNETSEDVKWVSQKQ</sequence>
<reference evidence="2 3" key="1">
    <citation type="journal article" date="2006" name="Proc. Natl. Acad. Sci. U.S.A.">
        <title>Comparative genomics of the lactic acid bacteria.</title>
        <authorList>
            <person name="Makarova K."/>
            <person name="Slesarev A."/>
            <person name="Wolf Y."/>
            <person name="Sorokin A."/>
            <person name="Mirkin B."/>
            <person name="Koonin E."/>
            <person name="Pavlov A."/>
            <person name="Pavlova N."/>
            <person name="Karamychev V."/>
            <person name="Polouchine N."/>
            <person name="Shakhova V."/>
            <person name="Grigoriev I."/>
            <person name="Lou Y."/>
            <person name="Rohksar D."/>
            <person name="Lucas S."/>
            <person name="Huang K."/>
            <person name="Goodstein D.M."/>
            <person name="Hawkins T."/>
            <person name="Plengvidhya V."/>
            <person name="Welker D."/>
            <person name="Hughes J."/>
            <person name="Goh Y."/>
            <person name="Benson A."/>
            <person name="Baldwin K."/>
            <person name="Lee J.H."/>
            <person name="Diaz-Muniz I."/>
            <person name="Dosti B."/>
            <person name="Smeianov V."/>
            <person name="Wechter W."/>
            <person name="Barabote R."/>
            <person name="Lorca G."/>
            <person name="Altermann E."/>
            <person name="Barrangou R."/>
            <person name="Ganesan B."/>
            <person name="Xie Y."/>
            <person name="Rawsthorne H."/>
            <person name="Tamir D."/>
            <person name="Parker C."/>
            <person name="Breidt F."/>
            <person name="Broadbent J."/>
            <person name="Hutkins R."/>
            <person name="O'Sullivan D."/>
            <person name="Steele J."/>
            <person name="Unlu G."/>
            <person name="Saier M."/>
            <person name="Klaenhammer T."/>
            <person name="Richardson P."/>
            <person name="Kozyavkin S."/>
            <person name="Weimer B."/>
            <person name="Mills D."/>
        </authorList>
    </citation>
    <scope>NUCLEOTIDE SEQUENCE [LARGE SCALE GENOMIC DNA]</scope>
    <source>
        <strain evidence="3">ATCC 8293 / DSM 20343 / BCRC 11652 / CCM 1803 / JCM 6124 / NCDO 523 / NBRC 100496 / NCIMB 8023 / NCTC 12954 / NRRL B-1118 / 37Y</strain>
    </source>
</reference>
<feature type="region of interest" description="Disordered" evidence="1">
    <location>
        <begin position="236"/>
        <end position="310"/>
    </location>
</feature>
<proteinExistence type="predicted"/>
<feature type="compositionally biased region" description="Basic and acidic residues" evidence="1">
    <location>
        <begin position="295"/>
        <end position="304"/>
    </location>
</feature>
<organism evidence="2 3">
    <name type="scientific">Leuconostoc mesenteroides subsp. mesenteroides (strain ATCC 8293 / DSM 20343 / BCRC 11652 / CCM 1803 / JCM 6124 / NCDO 523 / NBRC 100496 / NCIMB 8023 / NCTC 12954 / NRRL B-1118 / 37Y)</name>
    <dbReference type="NCBI Taxonomy" id="203120"/>
    <lineage>
        <taxon>Bacteria</taxon>
        <taxon>Bacillati</taxon>
        <taxon>Bacillota</taxon>
        <taxon>Bacilli</taxon>
        <taxon>Lactobacillales</taxon>
        <taxon>Lactobacillaceae</taxon>
        <taxon>Leuconostoc</taxon>
    </lineage>
</organism>
<name>Q03VK6_LEUMM</name>
<accession>Q03VK6</accession>
<dbReference type="GeneID" id="29575907"/>